<dbReference type="AlphaFoldDB" id="A0ABD0Y2D2"/>
<reference evidence="1 2" key="1">
    <citation type="submission" date="2024-07" db="EMBL/GenBank/DDBJ databases">
        <title>Chromosome-level genome assembly of the water stick insect Ranatra chinensis (Heteroptera: Nepidae).</title>
        <authorList>
            <person name="Liu X."/>
        </authorList>
    </citation>
    <scope>NUCLEOTIDE SEQUENCE [LARGE SCALE GENOMIC DNA]</scope>
    <source>
        <strain evidence="1">Cailab_2021Rc</strain>
        <tissue evidence="1">Muscle</tissue>
    </source>
</reference>
<evidence type="ECO:0000313" key="2">
    <source>
        <dbReference type="Proteomes" id="UP001558652"/>
    </source>
</evidence>
<sequence>MVSKRRNVFYRNKKQEATEIGRRGNSFNVERVGAGMGERVGQTEGCAPSPLTGAYLLVILPQPHLPEHKDAVLHSITKGRRITKGWQIARTDFRRLLLLLQTIAKIWFNKQCPSLNMLPKKQETA</sequence>
<gene>
    <name evidence="1" type="ORF">AAG570_003926</name>
</gene>
<organism evidence="1 2">
    <name type="scientific">Ranatra chinensis</name>
    <dbReference type="NCBI Taxonomy" id="642074"/>
    <lineage>
        <taxon>Eukaryota</taxon>
        <taxon>Metazoa</taxon>
        <taxon>Ecdysozoa</taxon>
        <taxon>Arthropoda</taxon>
        <taxon>Hexapoda</taxon>
        <taxon>Insecta</taxon>
        <taxon>Pterygota</taxon>
        <taxon>Neoptera</taxon>
        <taxon>Paraneoptera</taxon>
        <taxon>Hemiptera</taxon>
        <taxon>Heteroptera</taxon>
        <taxon>Panheteroptera</taxon>
        <taxon>Nepomorpha</taxon>
        <taxon>Nepidae</taxon>
        <taxon>Ranatrinae</taxon>
        <taxon>Ranatra</taxon>
    </lineage>
</organism>
<evidence type="ECO:0000313" key="1">
    <source>
        <dbReference type="EMBL" id="KAL1117611.1"/>
    </source>
</evidence>
<dbReference type="Proteomes" id="UP001558652">
    <property type="component" value="Unassembled WGS sequence"/>
</dbReference>
<keyword evidence="2" id="KW-1185">Reference proteome</keyword>
<name>A0ABD0Y2D2_9HEMI</name>
<protein>
    <submittedName>
        <fullName evidence="1">Uncharacterized protein</fullName>
    </submittedName>
</protein>
<accession>A0ABD0Y2D2</accession>
<proteinExistence type="predicted"/>
<dbReference type="EMBL" id="JBFDAA010000015">
    <property type="protein sequence ID" value="KAL1117611.1"/>
    <property type="molecule type" value="Genomic_DNA"/>
</dbReference>
<comment type="caution">
    <text evidence="1">The sequence shown here is derived from an EMBL/GenBank/DDBJ whole genome shotgun (WGS) entry which is preliminary data.</text>
</comment>